<dbReference type="Gene3D" id="2.40.37.10">
    <property type="entry name" value="Lyase, Ornithine Decarboxylase, Chain A, domain 1"/>
    <property type="match status" value="1"/>
</dbReference>
<dbReference type="PANTHER" id="PTHR43727:SF1">
    <property type="entry name" value="CARBOXYNORSPERMIDINE_CARBOXYSPERMIDINE DECARBOXYLASE"/>
    <property type="match status" value="1"/>
</dbReference>
<protein>
    <recommendedName>
        <fullName evidence="3">Carboxynorspermidine/carboxyspermidine decarboxylase</fullName>
        <ecNumber evidence="2">4.1.1.96</ecNumber>
    </recommendedName>
</protein>
<evidence type="ECO:0000313" key="13">
    <source>
        <dbReference type="EMBL" id="PTN09653.1"/>
    </source>
</evidence>
<evidence type="ECO:0000256" key="3">
    <source>
        <dbReference type="ARBA" id="ARBA00013633"/>
    </source>
</evidence>
<dbReference type="PANTHER" id="PTHR43727">
    <property type="entry name" value="DIAMINOPIMELATE DECARBOXYLASE"/>
    <property type="match status" value="1"/>
</dbReference>
<evidence type="ECO:0000256" key="8">
    <source>
        <dbReference type="ARBA" id="ARBA00025802"/>
    </source>
</evidence>
<keyword evidence="14" id="KW-1185">Reference proteome</keyword>
<accession>A0A2T5C4C2</accession>
<evidence type="ECO:0000259" key="12">
    <source>
        <dbReference type="Pfam" id="PF00278"/>
    </source>
</evidence>
<dbReference type="PIRSF" id="PIRSF038941">
    <property type="entry name" value="NspC"/>
    <property type="match status" value="1"/>
</dbReference>
<dbReference type="InterPro" id="IPR022643">
    <property type="entry name" value="De-COase2_C"/>
</dbReference>
<name>A0A2T5C4C2_9BACT</name>
<dbReference type="OrthoDB" id="9804410at2"/>
<evidence type="ECO:0000256" key="7">
    <source>
        <dbReference type="ARBA" id="ARBA00023239"/>
    </source>
</evidence>
<dbReference type="InterPro" id="IPR005730">
    <property type="entry name" value="Nsp_de-COase"/>
</dbReference>
<dbReference type="GO" id="GO:0008295">
    <property type="term" value="P:spermidine biosynthetic process"/>
    <property type="evidence" value="ECO:0007669"/>
    <property type="project" value="UniProtKB-KW"/>
</dbReference>
<evidence type="ECO:0000256" key="4">
    <source>
        <dbReference type="ARBA" id="ARBA00022793"/>
    </source>
</evidence>
<evidence type="ECO:0000313" key="14">
    <source>
        <dbReference type="Proteomes" id="UP000243525"/>
    </source>
</evidence>
<comment type="similarity">
    <text evidence="8">Belongs to the Orn/Lys/Arg decarboxylase class-II family. NspC subfamily.</text>
</comment>
<dbReference type="SUPFAM" id="SSF51419">
    <property type="entry name" value="PLP-binding barrel"/>
    <property type="match status" value="1"/>
</dbReference>
<dbReference type="EC" id="4.1.1.96" evidence="2"/>
<comment type="catalytic activity">
    <reaction evidence="10">
        <text>carboxynorspermidine + H(+) = norspermidine + CO2</text>
        <dbReference type="Rhea" id="RHEA:34099"/>
        <dbReference type="ChEBI" id="CHEBI:15378"/>
        <dbReference type="ChEBI" id="CHEBI:16526"/>
        <dbReference type="ChEBI" id="CHEBI:57920"/>
        <dbReference type="ChEBI" id="CHEBI:65070"/>
        <dbReference type="EC" id="4.1.1.96"/>
    </reaction>
</comment>
<dbReference type="InterPro" id="IPR029066">
    <property type="entry name" value="PLP-binding_barrel"/>
</dbReference>
<evidence type="ECO:0000256" key="5">
    <source>
        <dbReference type="ARBA" id="ARBA00022898"/>
    </source>
</evidence>
<keyword evidence="7" id="KW-0456">Lyase</keyword>
<evidence type="ECO:0000256" key="2">
    <source>
        <dbReference type="ARBA" id="ARBA00012259"/>
    </source>
</evidence>
<keyword evidence="6" id="KW-0745">Spermidine biosynthesis</keyword>
<dbReference type="InterPro" id="IPR009006">
    <property type="entry name" value="Ala_racemase/Decarboxylase_C"/>
</dbReference>
<dbReference type="RefSeq" id="WP_107821544.1">
    <property type="nucleotide sequence ID" value="NZ_OY782574.1"/>
</dbReference>
<comment type="cofactor">
    <cofactor evidence="1">
        <name>pyridoxal 5'-phosphate</name>
        <dbReference type="ChEBI" id="CHEBI:597326"/>
    </cofactor>
</comment>
<dbReference type="EMBL" id="QAAD01000004">
    <property type="protein sequence ID" value="PTN09653.1"/>
    <property type="molecule type" value="Genomic_DNA"/>
</dbReference>
<proteinExistence type="inferred from homology"/>
<sequence>MNVEFPGIPSPCYVLEEKLLRKNLELIQSVSQRAGVEIILAFKGFAMWSAFPIVREYISGATASSLHEVKLCYEEMKTEAHTYAPVYDEESFPEIIQLSSHITFNSLSQYERFYPMIQASGKKVSVALRINPEFSEVETELYNPCAPGSRLGVIAEQIGDELPAGIDGLHFHTLCESYSTDLEKTLAAVEAKFGRFLKQVKWLNMGGGHLMTRKGYKVDHLIEILKGLQSRYPNLHIIMEPGSAFAWETGFLKASVLDVVENKGIKTAMLNVSFAAHMPDCLEMPYQPRIRHAAVGPVDGKPTYRMGGNTCLSGDYYGYWSFDEALQIGDEIILEDMIHYTMVKTTVFNGVQHPSIGIIKASGDFQLVRKFGYEDYKNKLS</sequence>
<gene>
    <name evidence="13" type="ORF">C8N47_104200</name>
</gene>
<dbReference type="Pfam" id="PF00278">
    <property type="entry name" value="Orn_DAP_Arg_deC"/>
    <property type="match status" value="1"/>
</dbReference>
<keyword evidence="4" id="KW-0210">Decarboxylase</keyword>
<comment type="caution">
    <text evidence="13">The sequence shown here is derived from an EMBL/GenBank/DDBJ whole genome shotgun (WGS) entry which is preliminary data.</text>
</comment>
<feature type="domain" description="Orn/DAP/Arg decarboxylase 2 C-terminal" evidence="12">
    <location>
        <begin position="108"/>
        <end position="337"/>
    </location>
</feature>
<evidence type="ECO:0000256" key="11">
    <source>
        <dbReference type="PIRSR" id="PIRSR038941-1"/>
    </source>
</evidence>
<dbReference type="NCBIfam" id="TIGR01047">
    <property type="entry name" value="nspC"/>
    <property type="match status" value="1"/>
</dbReference>
<dbReference type="Gene3D" id="3.20.20.10">
    <property type="entry name" value="Alanine racemase"/>
    <property type="match status" value="1"/>
</dbReference>
<dbReference type="GO" id="GO:0009089">
    <property type="term" value="P:lysine biosynthetic process via diaminopimelate"/>
    <property type="evidence" value="ECO:0007669"/>
    <property type="project" value="TreeGrafter"/>
</dbReference>
<dbReference type="SUPFAM" id="SSF50621">
    <property type="entry name" value="Alanine racemase C-terminal domain-like"/>
    <property type="match status" value="1"/>
</dbReference>
<feature type="binding site" evidence="11">
    <location>
        <position position="280"/>
    </location>
    <ligand>
        <name>substrate</name>
    </ligand>
</feature>
<comment type="catalytic activity">
    <reaction evidence="9">
        <text>carboxyspermidine + H(+) = spermidine + CO2</text>
        <dbReference type="Rhea" id="RHEA:34095"/>
        <dbReference type="ChEBI" id="CHEBI:15378"/>
        <dbReference type="ChEBI" id="CHEBI:16526"/>
        <dbReference type="ChEBI" id="CHEBI:57834"/>
        <dbReference type="ChEBI" id="CHEBI:65072"/>
        <dbReference type="EC" id="4.1.1.96"/>
    </reaction>
</comment>
<evidence type="ECO:0000256" key="10">
    <source>
        <dbReference type="ARBA" id="ARBA00047389"/>
    </source>
</evidence>
<dbReference type="FunFam" id="3.20.20.10:FF:000012">
    <property type="entry name" value="Carboxynorspermidine/carboxyspermidine decarboxylase"/>
    <property type="match status" value="1"/>
</dbReference>
<dbReference type="CDD" id="cd06829">
    <property type="entry name" value="PLPDE_III_CANSDC"/>
    <property type="match status" value="1"/>
</dbReference>
<dbReference type="Proteomes" id="UP000243525">
    <property type="component" value="Unassembled WGS sequence"/>
</dbReference>
<evidence type="ECO:0000256" key="9">
    <source>
        <dbReference type="ARBA" id="ARBA00047351"/>
    </source>
</evidence>
<evidence type="ECO:0000256" key="1">
    <source>
        <dbReference type="ARBA" id="ARBA00001933"/>
    </source>
</evidence>
<reference evidence="13 14" key="1">
    <citation type="submission" date="2018-04" db="EMBL/GenBank/DDBJ databases">
        <title>Genomic Encyclopedia of Archaeal and Bacterial Type Strains, Phase II (KMG-II): from individual species to whole genera.</title>
        <authorList>
            <person name="Goeker M."/>
        </authorList>
    </citation>
    <scope>NUCLEOTIDE SEQUENCE [LARGE SCALE GENOMIC DNA]</scope>
    <source>
        <strain evidence="13 14">DSM 28823</strain>
    </source>
</reference>
<dbReference type="GO" id="GO:0045312">
    <property type="term" value="P:nor-spermidine biosynthetic process"/>
    <property type="evidence" value="ECO:0007669"/>
    <property type="project" value="InterPro"/>
</dbReference>
<organism evidence="13 14">
    <name type="scientific">Mangrovibacterium marinum</name>
    <dbReference type="NCBI Taxonomy" id="1639118"/>
    <lineage>
        <taxon>Bacteria</taxon>
        <taxon>Pseudomonadati</taxon>
        <taxon>Bacteroidota</taxon>
        <taxon>Bacteroidia</taxon>
        <taxon>Marinilabiliales</taxon>
        <taxon>Prolixibacteraceae</taxon>
        <taxon>Mangrovibacterium</taxon>
    </lineage>
</organism>
<dbReference type="AlphaFoldDB" id="A0A2T5C4C2"/>
<evidence type="ECO:0000256" key="6">
    <source>
        <dbReference type="ARBA" id="ARBA00023066"/>
    </source>
</evidence>
<dbReference type="GO" id="GO:0008836">
    <property type="term" value="F:diaminopimelate decarboxylase activity"/>
    <property type="evidence" value="ECO:0007669"/>
    <property type="project" value="TreeGrafter"/>
</dbReference>
<keyword evidence="5" id="KW-0663">Pyridoxal phosphate</keyword>